<evidence type="ECO:0000256" key="1">
    <source>
        <dbReference type="ARBA" id="ARBA00023015"/>
    </source>
</evidence>
<dbReference type="Proteomes" id="UP000294743">
    <property type="component" value="Unassembled WGS sequence"/>
</dbReference>
<dbReference type="OrthoDB" id="9808725at2"/>
<dbReference type="SMART" id="SM00347">
    <property type="entry name" value="HTH_MARR"/>
    <property type="match status" value="1"/>
</dbReference>
<protein>
    <submittedName>
        <fullName evidence="5">DNA-binding MarR family transcriptional regulator</fullName>
    </submittedName>
</protein>
<dbReference type="PROSITE" id="PS50995">
    <property type="entry name" value="HTH_MARR_2"/>
    <property type="match status" value="1"/>
</dbReference>
<dbReference type="PRINTS" id="PR00598">
    <property type="entry name" value="HTHMARR"/>
</dbReference>
<organism evidence="5 6">
    <name type="scientific">Breznakia blatticola</name>
    <dbReference type="NCBI Taxonomy" id="1754012"/>
    <lineage>
        <taxon>Bacteria</taxon>
        <taxon>Bacillati</taxon>
        <taxon>Bacillota</taxon>
        <taxon>Erysipelotrichia</taxon>
        <taxon>Erysipelotrichales</taxon>
        <taxon>Erysipelotrichaceae</taxon>
        <taxon>Breznakia</taxon>
    </lineage>
</organism>
<dbReference type="SUPFAM" id="SSF46785">
    <property type="entry name" value="Winged helix' DNA-binding domain"/>
    <property type="match status" value="1"/>
</dbReference>
<evidence type="ECO:0000256" key="2">
    <source>
        <dbReference type="ARBA" id="ARBA00023125"/>
    </source>
</evidence>
<dbReference type="InterPro" id="IPR036390">
    <property type="entry name" value="WH_DNA-bd_sf"/>
</dbReference>
<dbReference type="Pfam" id="PF12802">
    <property type="entry name" value="MarR_2"/>
    <property type="match status" value="1"/>
</dbReference>
<dbReference type="AlphaFoldDB" id="A0A4R7ZHS3"/>
<dbReference type="RefSeq" id="WP_134170662.1">
    <property type="nucleotide sequence ID" value="NZ_SODD01000038.1"/>
</dbReference>
<dbReference type="GO" id="GO:0003677">
    <property type="term" value="F:DNA binding"/>
    <property type="evidence" value="ECO:0007669"/>
    <property type="project" value="UniProtKB-KW"/>
</dbReference>
<sequence length="147" mass="17341">MLKNKELFNLEQQMDWLENKLKYQRLQKCDLHQGQPEILAYIYLHENCKQLDIAKYLGISRATVGVSIRRLAKQGLVEVHAHENDARATSLTITKQGTKQLVQSDMILDEFITKKYNNFTDEEMDAYIHLTKKIVNNLKRVYKEDER</sequence>
<keyword evidence="2 5" id="KW-0238">DNA-binding</keyword>
<dbReference type="EMBL" id="SODD01000038">
    <property type="protein sequence ID" value="TDW14580.1"/>
    <property type="molecule type" value="Genomic_DNA"/>
</dbReference>
<keyword evidence="1" id="KW-0805">Transcription regulation</keyword>
<gene>
    <name evidence="5" type="ORF">EDD63_1387</name>
</gene>
<dbReference type="InterPro" id="IPR000835">
    <property type="entry name" value="HTH_MarR-typ"/>
</dbReference>
<dbReference type="Gene3D" id="1.10.10.10">
    <property type="entry name" value="Winged helix-like DNA-binding domain superfamily/Winged helix DNA-binding domain"/>
    <property type="match status" value="1"/>
</dbReference>
<dbReference type="PANTHER" id="PTHR42756:SF1">
    <property type="entry name" value="TRANSCRIPTIONAL REPRESSOR OF EMRAB OPERON"/>
    <property type="match status" value="1"/>
</dbReference>
<keyword evidence="6" id="KW-1185">Reference proteome</keyword>
<comment type="caution">
    <text evidence="5">The sequence shown here is derived from an EMBL/GenBank/DDBJ whole genome shotgun (WGS) entry which is preliminary data.</text>
</comment>
<dbReference type="PANTHER" id="PTHR42756">
    <property type="entry name" value="TRANSCRIPTIONAL REGULATOR, MARR"/>
    <property type="match status" value="1"/>
</dbReference>
<evidence type="ECO:0000313" key="5">
    <source>
        <dbReference type="EMBL" id="TDW14580.1"/>
    </source>
</evidence>
<reference evidence="5 6" key="1">
    <citation type="submission" date="2019-03" db="EMBL/GenBank/DDBJ databases">
        <title>Genomic Encyclopedia of Type Strains, Phase IV (KMG-IV): sequencing the most valuable type-strain genomes for metagenomic binning, comparative biology and taxonomic classification.</title>
        <authorList>
            <person name="Goeker M."/>
        </authorList>
    </citation>
    <scope>NUCLEOTIDE SEQUENCE [LARGE SCALE GENOMIC DNA]</scope>
    <source>
        <strain evidence="5 6">DSM 28867</strain>
    </source>
</reference>
<evidence type="ECO:0000256" key="3">
    <source>
        <dbReference type="ARBA" id="ARBA00023163"/>
    </source>
</evidence>
<dbReference type="InterPro" id="IPR036388">
    <property type="entry name" value="WH-like_DNA-bd_sf"/>
</dbReference>
<accession>A0A4R7ZHS3</accession>
<dbReference type="GO" id="GO:0003700">
    <property type="term" value="F:DNA-binding transcription factor activity"/>
    <property type="evidence" value="ECO:0007669"/>
    <property type="project" value="InterPro"/>
</dbReference>
<name>A0A4R7ZHS3_9FIRM</name>
<keyword evidence="3" id="KW-0804">Transcription</keyword>
<proteinExistence type="predicted"/>
<evidence type="ECO:0000313" key="6">
    <source>
        <dbReference type="Proteomes" id="UP000294743"/>
    </source>
</evidence>
<feature type="domain" description="HTH marR-type" evidence="4">
    <location>
        <begin position="1"/>
        <end position="136"/>
    </location>
</feature>
<evidence type="ECO:0000259" key="4">
    <source>
        <dbReference type="PROSITE" id="PS50995"/>
    </source>
</evidence>